<feature type="binding site" evidence="8">
    <location>
        <position position="160"/>
    </location>
    <ligand>
        <name>AMP</name>
        <dbReference type="ChEBI" id="CHEBI:456215"/>
    </ligand>
</feature>
<keyword evidence="2 8" id="KW-0479">Metal-binding</keyword>
<comment type="domain">
    <text evidence="8">Consists of three domains, a large central CORE domain and two small peripheral domains, NMPbind and LID, which undergo movements during catalysis. The LID domain closes over the site of phosphoryl transfer upon ATP binding. Assembling and dissambling the active center during each catalytic cycle provides an effective means to prevent ATP hydrolysis. Some bacteria have evolved a zinc-coordinating structure that stabilizes the LID domain.</text>
</comment>
<feature type="binding site" evidence="8">
    <location>
        <position position="130"/>
    </location>
    <ligand>
        <name>Zn(2+)</name>
        <dbReference type="ChEBI" id="CHEBI:29105"/>
        <note>structural</note>
    </ligand>
</feature>
<feature type="binding site" evidence="8">
    <location>
        <position position="36"/>
    </location>
    <ligand>
        <name>AMP</name>
        <dbReference type="ChEBI" id="CHEBI:456215"/>
    </ligand>
</feature>
<feature type="binding site" evidence="8">
    <location>
        <begin position="136"/>
        <end position="137"/>
    </location>
    <ligand>
        <name>ATP</name>
        <dbReference type="ChEBI" id="CHEBI:30616"/>
    </ligand>
</feature>
<dbReference type="EC" id="2.7.4.3" evidence="8 10"/>
<feature type="binding site" evidence="8">
    <location>
        <position position="150"/>
    </location>
    <ligand>
        <name>Zn(2+)</name>
        <dbReference type="ChEBI" id="CHEBI:29105"/>
        <note>structural</note>
    </ligand>
</feature>
<dbReference type="NCBIfam" id="NF001381">
    <property type="entry name" value="PRK00279.1-3"/>
    <property type="match status" value="1"/>
</dbReference>
<feature type="binding site" evidence="8">
    <location>
        <position position="199"/>
    </location>
    <ligand>
        <name>ATP</name>
        <dbReference type="ChEBI" id="CHEBI:30616"/>
    </ligand>
</feature>
<dbReference type="STRING" id="1450648.CLORY_27000"/>
<dbReference type="InterPro" id="IPR027417">
    <property type="entry name" value="P-loop_NTPase"/>
</dbReference>
<feature type="binding site" evidence="8">
    <location>
        <position position="153"/>
    </location>
    <ligand>
        <name>Zn(2+)</name>
        <dbReference type="ChEBI" id="CHEBI:29105"/>
        <note>structural</note>
    </ligand>
</feature>
<dbReference type="GO" id="GO:0005524">
    <property type="term" value="F:ATP binding"/>
    <property type="evidence" value="ECO:0007669"/>
    <property type="project" value="UniProtKB-UniRule"/>
</dbReference>
<evidence type="ECO:0000313" key="12">
    <source>
        <dbReference type="EMBL" id="OPJ60649.1"/>
    </source>
</evidence>
<dbReference type="GO" id="GO:0008270">
    <property type="term" value="F:zinc ion binding"/>
    <property type="evidence" value="ECO:0007669"/>
    <property type="project" value="UniProtKB-UniRule"/>
</dbReference>
<sequence>MKIVIMGPPGAGKGTQAKSISHKYSIPHISTGDIFRKNISEKTELGNRAKSYMDNGELVPDDITISLVVDRITQSDCKDGFLLDGFPRTTFQAVALDEHLKKNEDYLDAVILLDLPKKFILDRMTGRRVCTTCGASYHIKYNPPRVAGKCDVCGSAIIQRKDDIEDTVKERLEVYDLQTQPMLEYYNKRGILKNIDGTQSIDSVFQSICNVLNSMV</sequence>
<name>A0A1V4ILA4_9CLOT</name>
<feature type="binding site" evidence="8">
    <location>
        <position position="127"/>
    </location>
    <ligand>
        <name>ATP</name>
        <dbReference type="ChEBI" id="CHEBI:30616"/>
    </ligand>
</feature>
<keyword evidence="6 8" id="KW-0862">Zinc</keyword>
<evidence type="ECO:0000256" key="2">
    <source>
        <dbReference type="ARBA" id="ARBA00022723"/>
    </source>
</evidence>
<feature type="binding site" evidence="8">
    <location>
        <begin position="85"/>
        <end position="88"/>
    </location>
    <ligand>
        <name>AMP</name>
        <dbReference type="ChEBI" id="CHEBI:456215"/>
    </ligand>
</feature>
<dbReference type="PANTHER" id="PTHR23359">
    <property type="entry name" value="NUCLEOTIDE KINASE"/>
    <property type="match status" value="1"/>
</dbReference>
<dbReference type="InterPro" id="IPR000850">
    <property type="entry name" value="Adenylat/UMP-CMP_kin"/>
</dbReference>
<dbReference type="Gene3D" id="3.40.50.300">
    <property type="entry name" value="P-loop containing nucleotide triphosphate hydrolases"/>
    <property type="match status" value="1"/>
</dbReference>
<evidence type="ECO:0000256" key="9">
    <source>
        <dbReference type="RuleBase" id="RU003330"/>
    </source>
</evidence>
<evidence type="ECO:0000256" key="1">
    <source>
        <dbReference type="ARBA" id="ARBA00022679"/>
    </source>
</evidence>
<feature type="domain" description="Adenylate kinase active site lid" evidence="11">
    <location>
        <begin position="127"/>
        <end position="162"/>
    </location>
</feature>
<evidence type="ECO:0000313" key="13">
    <source>
        <dbReference type="Proteomes" id="UP000190080"/>
    </source>
</evidence>
<feature type="region of interest" description="LID" evidence="8">
    <location>
        <begin position="126"/>
        <end position="163"/>
    </location>
</feature>
<keyword evidence="3 8" id="KW-0545">Nucleotide biosynthesis</keyword>
<gene>
    <name evidence="12" type="primary">adk_1</name>
    <name evidence="8" type="synonym">adk</name>
    <name evidence="12" type="ORF">CLORY_27000</name>
</gene>
<comment type="subcellular location">
    <subcellularLocation>
        <location evidence="8 10">Cytoplasm</location>
    </subcellularLocation>
</comment>
<dbReference type="RefSeq" id="WP_079425378.1">
    <property type="nucleotide sequence ID" value="NZ_MZGV01000029.1"/>
</dbReference>
<evidence type="ECO:0000256" key="4">
    <source>
        <dbReference type="ARBA" id="ARBA00022741"/>
    </source>
</evidence>
<dbReference type="OrthoDB" id="9805030at2"/>
<dbReference type="GO" id="GO:0004017">
    <property type="term" value="F:AMP kinase activity"/>
    <property type="evidence" value="ECO:0007669"/>
    <property type="project" value="UniProtKB-UniRule"/>
</dbReference>
<dbReference type="AlphaFoldDB" id="A0A1V4ILA4"/>
<comment type="subunit">
    <text evidence="8 10">Monomer.</text>
</comment>
<dbReference type="Proteomes" id="UP000190080">
    <property type="component" value="Unassembled WGS sequence"/>
</dbReference>
<feature type="binding site" evidence="8">
    <location>
        <begin position="10"/>
        <end position="15"/>
    </location>
    <ligand>
        <name>ATP</name>
        <dbReference type="ChEBI" id="CHEBI:30616"/>
    </ligand>
</feature>
<evidence type="ECO:0000256" key="6">
    <source>
        <dbReference type="ARBA" id="ARBA00022833"/>
    </source>
</evidence>
<dbReference type="PRINTS" id="PR00094">
    <property type="entry name" value="ADENYLTKNASE"/>
</dbReference>
<dbReference type="InterPro" id="IPR006259">
    <property type="entry name" value="Adenyl_kin_sub"/>
</dbReference>
<evidence type="ECO:0000256" key="5">
    <source>
        <dbReference type="ARBA" id="ARBA00022777"/>
    </source>
</evidence>
<dbReference type="GO" id="GO:0005737">
    <property type="term" value="C:cytoplasm"/>
    <property type="evidence" value="ECO:0007669"/>
    <property type="project" value="UniProtKB-SubCell"/>
</dbReference>
<feature type="binding site" evidence="8">
    <location>
        <position position="92"/>
    </location>
    <ligand>
        <name>AMP</name>
        <dbReference type="ChEBI" id="CHEBI:456215"/>
    </ligand>
</feature>
<accession>A0A1V4ILA4</accession>
<dbReference type="NCBIfam" id="TIGR01351">
    <property type="entry name" value="adk"/>
    <property type="match status" value="1"/>
</dbReference>
<organism evidence="12 13">
    <name type="scientific">Clostridium oryzae</name>
    <dbReference type="NCBI Taxonomy" id="1450648"/>
    <lineage>
        <taxon>Bacteria</taxon>
        <taxon>Bacillati</taxon>
        <taxon>Bacillota</taxon>
        <taxon>Clostridia</taxon>
        <taxon>Eubacteriales</taxon>
        <taxon>Clostridiaceae</taxon>
        <taxon>Clostridium</taxon>
    </lineage>
</organism>
<proteinExistence type="inferred from homology"/>
<dbReference type="PROSITE" id="PS00113">
    <property type="entry name" value="ADENYLATE_KINASE"/>
    <property type="match status" value="1"/>
</dbReference>
<feature type="binding site" evidence="8">
    <location>
        <begin position="57"/>
        <end position="59"/>
    </location>
    <ligand>
        <name>AMP</name>
        <dbReference type="ChEBI" id="CHEBI:456215"/>
    </ligand>
</feature>
<feature type="region of interest" description="NMP" evidence="8">
    <location>
        <begin position="30"/>
        <end position="59"/>
    </location>
</feature>
<dbReference type="InterPro" id="IPR007862">
    <property type="entry name" value="Adenylate_kinase_lid-dom"/>
</dbReference>
<dbReference type="NCBIfam" id="NF011100">
    <property type="entry name" value="PRK14527.1"/>
    <property type="match status" value="1"/>
</dbReference>
<keyword evidence="7 8" id="KW-0067">ATP-binding</keyword>
<protein>
    <recommendedName>
        <fullName evidence="8 10">Adenylate kinase</fullName>
        <shortName evidence="8">AK</shortName>
        <ecNumber evidence="8 10">2.7.4.3</ecNumber>
    </recommendedName>
    <alternativeName>
        <fullName evidence="8">ATP-AMP transphosphorylase</fullName>
    </alternativeName>
    <alternativeName>
        <fullName evidence="8">ATP:AMP phosphotransferase</fullName>
    </alternativeName>
    <alternativeName>
        <fullName evidence="8">Adenylate monophosphate kinase</fullName>
    </alternativeName>
</protein>
<feature type="binding site" evidence="8">
    <location>
        <position position="31"/>
    </location>
    <ligand>
        <name>AMP</name>
        <dbReference type="ChEBI" id="CHEBI:456215"/>
    </ligand>
</feature>
<keyword evidence="4 8" id="KW-0547">Nucleotide-binding</keyword>
<evidence type="ECO:0000256" key="3">
    <source>
        <dbReference type="ARBA" id="ARBA00022727"/>
    </source>
</evidence>
<comment type="function">
    <text evidence="8">Catalyzes the reversible transfer of the terminal phosphate group between ATP and AMP. Plays an important role in cellular energy homeostasis and in adenine nucleotide metabolism.</text>
</comment>
<dbReference type="EMBL" id="MZGV01000029">
    <property type="protein sequence ID" value="OPJ60649.1"/>
    <property type="molecule type" value="Genomic_DNA"/>
</dbReference>
<evidence type="ECO:0000256" key="7">
    <source>
        <dbReference type="ARBA" id="ARBA00022840"/>
    </source>
</evidence>
<evidence type="ECO:0000256" key="8">
    <source>
        <dbReference type="HAMAP-Rule" id="MF_00235"/>
    </source>
</evidence>
<reference evidence="12 13" key="1">
    <citation type="submission" date="2017-03" db="EMBL/GenBank/DDBJ databases">
        <title>Genome sequence of Clostridium oryzae DSM 28571.</title>
        <authorList>
            <person name="Poehlein A."/>
            <person name="Daniel R."/>
        </authorList>
    </citation>
    <scope>NUCLEOTIDE SEQUENCE [LARGE SCALE GENOMIC DNA]</scope>
    <source>
        <strain evidence="12 13">DSM 28571</strain>
    </source>
</reference>
<dbReference type="InterPro" id="IPR033690">
    <property type="entry name" value="Adenylat_kinase_CS"/>
</dbReference>
<feature type="binding site" evidence="8">
    <location>
        <position position="133"/>
    </location>
    <ligand>
        <name>Zn(2+)</name>
        <dbReference type="ChEBI" id="CHEBI:29105"/>
        <note>structural</note>
    </ligand>
</feature>
<dbReference type="FunFam" id="3.40.50.300:FF:000106">
    <property type="entry name" value="Adenylate kinase mitochondrial"/>
    <property type="match status" value="1"/>
</dbReference>
<dbReference type="UniPathway" id="UPA00588">
    <property type="reaction ID" value="UER00649"/>
</dbReference>
<keyword evidence="8" id="KW-0963">Cytoplasm</keyword>
<dbReference type="CDD" id="cd01428">
    <property type="entry name" value="ADK"/>
    <property type="match status" value="1"/>
</dbReference>
<comment type="catalytic activity">
    <reaction evidence="8 10">
        <text>AMP + ATP = 2 ADP</text>
        <dbReference type="Rhea" id="RHEA:12973"/>
        <dbReference type="ChEBI" id="CHEBI:30616"/>
        <dbReference type="ChEBI" id="CHEBI:456215"/>
        <dbReference type="ChEBI" id="CHEBI:456216"/>
        <dbReference type="EC" id="2.7.4.3"/>
    </reaction>
</comment>
<dbReference type="GO" id="GO:0044209">
    <property type="term" value="P:AMP salvage"/>
    <property type="evidence" value="ECO:0007669"/>
    <property type="project" value="UniProtKB-UniRule"/>
</dbReference>
<keyword evidence="5 8" id="KW-0418">Kinase</keyword>
<dbReference type="HAMAP" id="MF_00235">
    <property type="entry name" value="Adenylate_kinase_Adk"/>
    <property type="match status" value="1"/>
</dbReference>
<dbReference type="NCBIfam" id="NF001380">
    <property type="entry name" value="PRK00279.1-2"/>
    <property type="match status" value="1"/>
</dbReference>
<evidence type="ECO:0000259" key="11">
    <source>
        <dbReference type="Pfam" id="PF05191"/>
    </source>
</evidence>
<keyword evidence="13" id="KW-1185">Reference proteome</keyword>
<dbReference type="Pfam" id="PF05191">
    <property type="entry name" value="ADK_lid"/>
    <property type="match status" value="1"/>
</dbReference>
<comment type="similarity">
    <text evidence="8 9">Belongs to the adenylate kinase family.</text>
</comment>
<feature type="binding site" evidence="8">
    <location>
        <position position="171"/>
    </location>
    <ligand>
        <name>AMP</name>
        <dbReference type="ChEBI" id="CHEBI:456215"/>
    </ligand>
</feature>
<keyword evidence="1 8" id="KW-0808">Transferase</keyword>
<evidence type="ECO:0000256" key="10">
    <source>
        <dbReference type="RuleBase" id="RU003331"/>
    </source>
</evidence>
<comment type="caution">
    <text evidence="12">The sequence shown here is derived from an EMBL/GenBank/DDBJ whole genome shotgun (WGS) entry which is preliminary data.</text>
</comment>
<dbReference type="Pfam" id="PF00406">
    <property type="entry name" value="ADK"/>
    <property type="match status" value="1"/>
</dbReference>
<dbReference type="SUPFAM" id="SSF52540">
    <property type="entry name" value="P-loop containing nucleoside triphosphate hydrolases"/>
    <property type="match status" value="1"/>
</dbReference>
<comment type="pathway">
    <text evidence="8">Purine metabolism; AMP biosynthesis via salvage pathway; AMP from ADP: step 1/1.</text>
</comment>